<organism evidence="1 2">
    <name type="scientific">Enterococcus pallens ATCC BAA-351</name>
    <dbReference type="NCBI Taxonomy" id="1158607"/>
    <lineage>
        <taxon>Bacteria</taxon>
        <taxon>Bacillati</taxon>
        <taxon>Bacillota</taxon>
        <taxon>Bacilli</taxon>
        <taxon>Lactobacillales</taxon>
        <taxon>Enterococcaceae</taxon>
        <taxon>Enterococcus</taxon>
    </lineage>
</organism>
<proteinExistence type="predicted"/>
<evidence type="ECO:0000313" key="1">
    <source>
        <dbReference type="EMBL" id="EOH96188.1"/>
    </source>
</evidence>
<protein>
    <recommendedName>
        <fullName evidence="3">Acetyltransferase</fullName>
    </recommendedName>
</protein>
<dbReference type="EMBL" id="AJAQ01000008">
    <property type="protein sequence ID" value="EOH96188.1"/>
    <property type="molecule type" value="Genomic_DNA"/>
</dbReference>
<dbReference type="SUPFAM" id="SSF51161">
    <property type="entry name" value="Trimeric LpxA-like enzymes"/>
    <property type="match status" value="1"/>
</dbReference>
<evidence type="ECO:0000313" key="2">
    <source>
        <dbReference type="Proteomes" id="UP000013782"/>
    </source>
</evidence>
<dbReference type="STRING" id="160454.RV10_GL003907"/>
<dbReference type="Gene3D" id="2.160.10.10">
    <property type="entry name" value="Hexapeptide repeat proteins"/>
    <property type="match status" value="1"/>
</dbReference>
<keyword evidence="2" id="KW-1185">Reference proteome</keyword>
<dbReference type="HOGENOM" id="CLU_051638_5_0_9"/>
<dbReference type="InterPro" id="IPR011004">
    <property type="entry name" value="Trimer_LpxA-like_sf"/>
</dbReference>
<dbReference type="PANTHER" id="PTHR43300:SF11">
    <property type="entry name" value="ACETYLTRANSFERASE RV3034C-RELATED"/>
    <property type="match status" value="1"/>
</dbReference>
<comment type="caution">
    <text evidence="1">The sequence shown here is derived from an EMBL/GenBank/DDBJ whole genome shotgun (WGS) entry which is preliminary data.</text>
</comment>
<name>R2QLV9_9ENTE</name>
<dbReference type="PANTHER" id="PTHR43300">
    <property type="entry name" value="ACETYLTRANSFERASE"/>
    <property type="match status" value="1"/>
</dbReference>
<accession>R2QLV9</accession>
<dbReference type="AlphaFoldDB" id="R2QLV9"/>
<sequence>MIKKPQRTHKFIFSEGLDRLLVERDIFTKLTTRENRFVLGKDPLFVTSTVEIEPFSIFVRGTHMHTMGAFSYSRSNLPVDTIVGRYTSIAPGVSRMGPNHPLDRFTTSQVTYETKNISLNTYKEKWGNQFETAPNQLRRQPIVIGNDVWVGEQVTFSSKGITVHDGAVIAAHAIVTKDVPPYAIVAGCPAKIINFRFPPECIQRLLQLKWWCYDFGQFSTIRGDEPIDDFITKVEQLIDQQKIKPFVPIVTTIDDFLKAAEK</sequence>
<dbReference type="eggNOG" id="COG0110">
    <property type="taxonomic scope" value="Bacteria"/>
</dbReference>
<dbReference type="Proteomes" id="UP000013782">
    <property type="component" value="Unassembled WGS sequence"/>
</dbReference>
<evidence type="ECO:0008006" key="3">
    <source>
        <dbReference type="Google" id="ProtNLM"/>
    </source>
</evidence>
<dbReference type="InterPro" id="IPR050179">
    <property type="entry name" value="Trans_hexapeptide_repeat"/>
</dbReference>
<dbReference type="RefSeq" id="WP_010755893.1">
    <property type="nucleotide sequence ID" value="NZ_ASWD01000007.1"/>
</dbReference>
<dbReference type="PATRIC" id="fig|1158607.3.peg.836"/>
<reference evidence="1 2" key="1">
    <citation type="submission" date="2013-02" db="EMBL/GenBank/DDBJ databases">
        <title>The Genome Sequence of Enterococcus pallens BAA-351.</title>
        <authorList>
            <consortium name="The Broad Institute Genome Sequencing Platform"/>
            <consortium name="The Broad Institute Genome Sequencing Center for Infectious Disease"/>
            <person name="Earl A.M."/>
            <person name="Gilmore M.S."/>
            <person name="Lebreton F."/>
            <person name="Walker B."/>
            <person name="Young S.K."/>
            <person name="Zeng Q."/>
            <person name="Gargeya S."/>
            <person name="Fitzgerald M."/>
            <person name="Haas B."/>
            <person name="Abouelleil A."/>
            <person name="Alvarado L."/>
            <person name="Arachchi H.M."/>
            <person name="Berlin A.M."/>
            <person name="Chapman S.B."/>
            <person name="Dewar J."/>
            <person name="Goldberg J."/>
            <person name="Griggs A."/>
            <person name="Gujja S."/>
            <person name="Hansen M."/>
            <person name="Howarth C."/>
            <person name="Imamovic A."/>
            <person name="Larimer J."/>
            <person name="McCowan C."/>
            <person name="Murphy C."/>
            <person name="Neiman D."/>
            <person name="Pearson M."/>
            <person name="Priest M."/>
            <person name="Roberts A."/>
            <person name="Saif S."/>
            <person name="Shea T."/>
            <person name="Sisk P."/>
            <person name="Sykes S."/>
            <person name="Wortman J."/>
            <person name="Nusbaum C."/>
            <person name="Birren B."/>
        </authorList>
    </citation>
    <scope>NUCLEOTIDE SEQUENCE [LARGE SCALE GENOMIC DNA]</scope>
    <source>
        <strain evidence="1 2">ATCC BAA-351</strain>
    </source>
</reference>
<gene>
    <name evidence="1" type="ORF">UAU_00837</name>
</gene>
<dbReference type="CDD" id="cd03349">
    <property type="entry name" value="LbH_XAT"/>
    <property type="match status" value="1"/>
</dbReference>